<keyword evidence="2" id="KW-1185">Reference proteome</keyword>
<protein>
    <submittedName>
        <fullName evidence="1">Uncharacterized protein</fullName>
    </submittedName>
</protein>
<sequence length="62" mass="7314">MMEWTMQISSSLRSTDKLIPATSCRYCSISCVEITDTAKPLRCNKQRLYLMRRRSFVIHRLS</sequence>
<dbReference type="AlphaFoldDB" id="A0A7U4LES3"/>
<evidence type="ECO:0000313" key="2">
    <source>
        <dbReference type="Proteomes" id="UP000032300"/>
    </source>
</evidence>
<dbReference type="Proteomes" id="UP000032300">
    <property type="component" value="Chromosome"/>
</dbReference>
<dbReference type="KEGG" id="sphi:TS85_07695"/>
<accession>A0A7U4LES3</accession>
<reference evidence="1 2" key="2">
    <citation type="submission" date="2015-02" db="EMBL/GenBank/DDBJ databases">
        <title>The complete genome of Sphingomonas hengshuiensis sp. WHSC-8 isolated from soil of Hengshui Lake.</title>
        <authorList>
            <person name="Wei S."/>
            <person name="Guo J."/>
            <person name="Su C."/>
            <person name="Wu R."/>
            <person name="Zhang Z."/>
            <person name="Liang K."/>
            <person name="Li H."/>
            <person name="Wang T."/>
            <person name="Liu H."/>
            <person name="Zhang C."/>
            <person name="Li Z."/>
            <person name="Wang Q."/>
            <person name="Meng J."/>
        </authorList>
    </citation>
    <scope>NUCLEOTIDE SEQUENCE [LARGE SCALE GENOMIC DNA]</scope>
    <source>
        <strain evidence="1 2">WHSC-8</strain>
    </source>
</reference>
<proteinExistence type="predicted"/>
<organism evidence="1 2">
    <name type="scientific">Sphingomonas hengshuiensis</name>
    <dbReference type="NCBI Taxonomy" id="1609977"/>
    <lineage>
        <taxon>Bacteria</taxon>
        <taxon>Pseudomonadati</taxon>
        <taxon>Pseudomonadota</taxon>
        <taxon>Alphaproteobacteria</taxon>
        <taxon>Sphingomonadales</taxon>
        <taxon>Sphingomonadaceae</taxon>
        <taxon>Sphingomonas</taxon>
    </lineage>
</organism>
<evidence type="ECO:0000313" key="1">
    <source>
        <dbReference type="EMBL" id="AJP71690.1"/>
    </source>
</evidence>
<reference evidence="1 2" key="1">
    <citation type="journal article" date="2015" name="Int. J. Syst. Evol. Microbiol.">
        <title>Sphingomonas hengshuiensis sp. nov., isolated from lake wetland.</title>
        <authorList>
            <person name="Wei S."/>
            <person name="Wang T."/>
            <person name="Liu H."/>
            <person name="Zhang C."/>
            <person name="Guo J."/>
            <person name="Wang Q."/>
            <person name="Liang K."/>
            <person name="Zhang Z."/>
        </authorList>
    </citation>
    <scope>NUCLEOTIDE SEQUENCE [LARGE SCALE GENOMIC DNA]</scope>
    <source>
        <strain evidence="1 2">WHSC-8</strain>
    </source>
</reference>
<gene>
    <name evidence="1" type="ORF">TS85_07695</name>
</gene>
<name>A0A7U4LES3_9SPHN</name>
<dbReference type="EMBL" id="CP010836">
    <property type="protein sequence ID" value="AJP71690.1"/>
    <property type="molecule type" value="Genomic_DNA"/>
</dbReference>